<dbReference type="OrthoDB" id="75710at2759"/>
<keyword evidence="12" id="KW-1185">Reference proteome</keyword>
<dbReference type="Gene3D" id="1.10.510.10">
    <property type="entry name" value="Transferase(Phosphotransferase) domain 1"/>
    <property type="match status" value="1"/>
</dbReference>
<dbReference type="EMBL" id="DF236952">
    <property type="protein sequence ID" value="GAQ77759.1"/>
    <property type="molecule type" value="Genomic_DNA"/>
</dbReference>
<dbReference type="SUPFAM" id="SSF56112">
    <property type="entry name" value="Protein kinase-like (PK-like)"/>
    <property type="match status" value="1"/>
</dbReference>
<dbReference type="PROSITE" id="PS50011">
    <property type="entry name" value="PROTEIN_KINASE_DOM"/>
    <property type="match status" value="1"/>
</dbReference>
<evidence type="ECO:0000256" key="1">
    <source>
        <dbReference type="ARBA" id="ARBA00012513"/>
    </source>
</evidence>
<proteinExistence type="predicted"/>
<feature type="domain" description="Protein kinase" evidence="10">
    <location>
        <begin position="83"/>
        <end position="369"/>
    </location>
</feature>
<accession>A0A1Y1HKV0</accession>
<dbReference type="PANTHER" id="PTHR24363">
    <property type="entry name" value="SERINE/THREONINE PROTEIN KINASE"/>
    <property type="match status" value="1"/>
</dbReference>
<dbReference type="AlphaFoldDB" id="A0A1Y1HKV0"/>
<dbReference type="GO" id="GO:0005524">
    <property type="term" value="F:ATP binding"/>
    <property type="evidence" value="ECO:0007669"/>
    <property type="project" value="UniProtKB-KW"/>
</dbReference>
<keyword evidence="4" id="KW-0547">Nucleotide-binding</keyword>
<evidence type="ECO:0000256" key="9">
    <source>
        <dbReference type="SAM" id="MobiDB-lite"/>
    </source>
</evidence>
<gene>
    <name evidence="11" type="ORF">KFL_000030370</name>
</gene>
<comment type="catalytic activity">
    <reaction evidence="8">
        <text>L-seryl-[protein] + ATP = O-phospho-L-seryl-[protein] + ADP + H(+)</text>
        <dbReference type="Rhea" id="RHEA:17989"/>
        <dbReference type="Rhea" id="RHEA-COMP:9863"/>
        <dbReference type="Rhea" id="RHEA-COMP:11604"/>
        <dbReference type="ChEBI" id="CHEBI:15378"/>
        <dbReference type="ChEBI" id="CHEBI:29999"/>
        <dbReference type="ChEBI" id="CHEBI:30616"/>
        <dbReference type="ChEBI" id="CHEBI:83421"/>
        <dbReference type="ChEBI" id="CHEBI:456216"/>
        <dbReference type="EC" id="2.7.11.1"/>
    </reaction>
</comment>
<sequence length="615" mass="66795">MAQSMASAGSHTGCSPVKQVHRRALNKGPLRNFSLTVRAQGEEDRLSFQEYLERQPELPPTVSSSPPQFKPLHEIGDVIVGKYRITGVLGSGGLGTMFEAELVDSNGSADSDSPSGVAQTWEEAVAASKSGGERSTKVALKAMSLRGMKAWKDLELFEREARVLQSLKHPGIAEYIDSFEVDTDADRTFYIAQKVAPGKSIADLVKGGWRVGEEEVKRIALEVLKVLEYLQSLRPAVVHRDIKPENIIIDSDGAGRGTGAVKVVDFGAVQDQAAATFLGSTVVGTYGYMAPEQFRGKAVPQSDLYALGATMLYMLSGRPPSEFPQRRLKVEFRDRVSMSPGLADVLDRLLEPAVEDRYQSAAEVARAISGANDRSSIGGWVGRQSADTRVPESFTPLRKPAGSKVELERSGGRIHIEVPPQGLTEQNLSTGTFALAWNGFIAFWTASAITGGAPILFSLFSIPFWAVGFGLAKSALSGVSVKTTLDIGVQNFTIKWEVAGGLWSHTVEGRTDDLASAQVVMTGSVNGQPLRNCQVAEGIKKHTFGDGLTEVEKKWVVSELATFLKSVNPGYRGPSPAEIEQSAPQSLQPPFQQPTNRKLDDRSRWRRWNDFDDDD</sequence>
<dbReference type="EC" id="2.7.11.1" evidence="1"/>
<organism evidence="11 12">
    <name type="scientific">Klebsormidium nitens</name>
    <name type="common">Green alga</name>
    <name type="synonym">Ulothrix nitens</name>
    <dbReference type="NCBI Taxonomy" id="105231"/>
    <lineage>
        <taxon>Eukaryota</taxon>
        <taxon>Viridiplantae</taxon>
        <taxon>Streptophyta</taxon>
        <taxon>Klebsormidiophyceae</taxon>
        <taxon>Klebsormidiales</taxon>
        <taxon>Klebsormidiaceae</taxon>
        <taxon>Klebsormidium</taxon>
    </lineage>
</organism>
<reference evidence="11 12" key="1">
    <citation type="journal article" date="2014" name="Nat. Commun.">
        <title>Klebsormidium flaccidum genome reveals primary factors for plant terrestrial adaptation.</title>
        <authorList>
            <person name="Hori K."/>
            <person name="Maruyama F."/>
            <person name="Fujisawa T."/>
            <person name="Togashi T."/>
            <person name="Yamamoto N."/>
            <person name="Seo M."/>
            <person name="Sato S."/>
            <person name="Yamada T."/>
            <person name="Mori H."/>
            <person name="Tajima N."/>
            <person name="Moriyama T."/>
            <person name="Ikeuchi M."/>
            <person name="Watanabe M."/>
            <person name="Wada H."/>
            <person name="Kobayashi K."/>
            <person name="Saito M."/>
            <person name="Masuda T."/>
            <person name="Sasaki-Sekimoto Y."/>
            <person name="Mashiguchi K."/>
            <person name="Awai K."/>
            <person name="Shimojima M."/>
            <person name="Masuda S."/>
            <person name="Iwai M."/>
            <person name="Nobusawa T."/>
            <person name="Narise T."/>
            <person name="Kondo S."/>
            <person name="Saito H."/>
            <person name="Sato R."/>
            <person name="Murakawa M."/>
            <person name="Ihara Y."/>
            <person name="Oshima-Yamada Y."/>
            <person name="Ohtaka K."/>
            <person name="Satoh M."/>
            <person name="Sonobe K."/>
            <person name="Ishii M."/>
            <person name="Ohtani R."/>
            <person name="Kanamori-Sato M."/>
            <person name="Honoki R."/>
            <person name="Miyazaki D."/>
            <person name="Mochizuki H."/>
            <person name="Umetsu J."/>
            <person name="Higashi K."/>
            <person name="Shibata D."/>
            <person name="Kamiya Y."/>
            <person name="Sato N."/>
            <person name="Nakamura Y."/>
            <person name="Tabata S."/>
            <person name="Ida S."/>
            <person name="Kurokawa K."/>
            <person name="Ohta H."/>
        </authorList>
    </citation>
    <scope>NUCLEOTIDE SEQUENCE [LARGE SCALE GENOMIC DNA]</scope>
    <source>
        <strain evidence="11 12">NIES-2285</strain>
    </source>
</reference>
<keyword evidence="6" id="KW-0067">ATP-binding</keyword>
<keyword evidence="2" id="KW-0723">Serine/threonine-protein kinase</keyword>
<comment type="catalytic activity">
    <reaction evidence="7">
        <text>L-threonyl-[protein] + ATP = O-phospho-L-threonyl-[protein] + ADP + H(+)</text>
        <dbReference type="Rhea" id="RHEA:46608"/>
        <dbReference type="Rhea" id="RHEA-COMP:11060"/>
        <dbReference type="Rhea" id="RHEA-COMP:11605"/>
        <dbReference type="ChEBI" id="CHEBI:15378"/>
        <dbReference type="ChEBI" id="CHEBI:30013"/>
        <dbReference type="ChEBI" id="CHEBI:30616"/>
        <dbReference type="ChEBI" id="CHEBI:61977"/>
        <dbReference type="ChEBI" id="CHEBI:456216"/>
        <dbReference type="EC" id="2.7.11.1"/>
    </reaction>
</comment>
<evidence type="ECO:0000313" key="12">
    <source>
        <dbReference type="Proteomes" id="UP000054558"/>
    </source>
</evidence>
<evidence type="ECO:0000256" key="6">
    <source>
        <dbReference type="ARBA" id="ARBA00022840"/>
    </source>
</evidence>
<dbReference type="InterPro" id="IPR008271">
    <property type="entry name" value="Ser/Thr_kinase_AS"/>
</dbReference>
<dbReference type="GO" id="GO:0004674">
    <property type="term" value="F:protein serine/threonine kinase activity"/>
    <property type="evidence" value="ECO:0000318"/>
    <property type="project" value="GO_Central"/>
</dbReference>
<dbReference type="InterPro" id="IPR011009">
    <property type="entry name" value="Kinase-like_dom_sf"/>
</dbReference>
<dbReference type="PROSITE" id="PS00108">
    <property type="entry name" value="PROTEIN_KINASE_ST"/>
    <property type="match status" value="1"/>
</dbReference>
<evidence type="ECO:0000259" key="10">
    <source>
        <dbReference type="PROSITE" id="PS50011"/>
    </source>
</evidence>
<dbReference type="SMART" id="SM00220">
    <property type="entry name" value="S_TKc"/>
    <property type="match status" value="1"/>
</dbReference>
<dbReference type="OMA" id="SIEWKVG"/>
<evidence type="ECO:0000256" key="2">
    <source>
        <dbReference type="ARBA" id="ARBA00022527"/>
    </source>
</evidence>
<dbReference type="STRING" id="105231.A0A1Y1HKV0"/>
<protein>
    <recommendedName>
        <fullName evidence="1">non-specific serine/threonine protein kinase</fullName>
        <ecNumber evidence="1">2.7.11.1</ecNumber>
    </recommendedName>
</protein>
<evidence type="ECO:0000256" key="4">
    <source>
        <dbReference type="ARBA" id="ARBA00022741"/>
    </source>
</evidence>
<dbReference type="InterPro" id="IPR000719">
    <property type="entry name" value="Prot_kinase_dom"/>
</dbReference>
<dbReference type="CDD" id="cd14014">
    <property type="entry name" value="STKc_PknB_like"/>
    <property type="match status" value="1"/>
</dbReference>
<name>A0A1Y1HKV0_KLENI</name>
<feature type="compositionally biased region" description="Polar residues" evidence="9">
    <location>
        <begin position="1"/>
        <end position="13"/>
    </location>
</feature>
<evidence type="ECO:0000256" key="7">
    <source>
        <dbReference type="ARBA" id="ARBA00047899"/>
    </source>
</evidence>
<feature type="compositionally biased region" description="Basic and acidic residues" evidence="9">
    <location>
        <begin position="597"/>
        <end position="615"/>
    </location>
</feature>
<evidence type="ECO:0000256" key="3">
    <source>
        <dbReference type="ARBA" id="ARBA00022679"/>
    </source>
</evidence>
<dbReference type="Pfam" id="PF00069">
    <property type="entry name" value="Pkinase"/>
    <property type="match status" value="1"/>
</dbReference>
<feature type="region of interest" description="Disordered" evidence="9">
    <location>
        <begin position="571"/>
        <end position="615"/>
    </location>
</feature>
<keyword evidence="5 11" id="KW-0418">Kinase</keyword>
<feature type="region of interest" description="Disordered" evidence="9">
    <location>
        <begin position="1"/>
        <end position="25"/>
    </location>
</feature>
<keyword evidence="3" id="KW-0808">Transferase</keyword>
<dbReference type="PANTHER" id="PTHR24363:SF0">
    <property type="entry name" value="SERINE_THREONINE KINASE LIKE DOMAIN CONTAINING 1"/>
    <property type="match status" value="1"/>
</dbReference>
<evidence type="ECO:0000256" key="8">
    <source>
        <dbReference type="ARBA" id="ARBA00048679"/>
    </source>
</evidence>
<feature type="compositionally biased region" description="Polar residues" evidence="9">
    <location>
        <begin position="582"/>
        <end position="596"/>
    </location>
</feature>
<evidence type="ECO:0000313" key="11">
    <source>
        <dbReference type="EMBL" id="GAQ77759.1"/>
    </source>
</evidence>
<evidence type="ECO:0000256" key="5">
    <source>
        <dbReference type="ARBA" id="ARBA00022777"/>
    </source>
</evidence>
<dbReference type="Proteomes" id="UP000054558">
    <property type="component" value="Unassembled WGS sequence"/>
</dbReference>